<evidence type="ECO:0000313" key="2">
    <source>
        <dbReference type="Proteomes" id="UP001057402"/>
    </source>
</evidence>
<name>A0ACB9SD76_9MYRT</name>
<organism evidence="1 2">
    <name type="scientific">Melastoma candidum</name>
    <dbReference type="NCBI Taxonomy" id="119954"/>
    <lineage>
        <taxon>Eukaryota</taxon>
        <taxon>Viridiplantae</taxon>
        <taxon>Streptophyta</taxon>
        <taxon>Embryophyta</taxon>
        <taxon>Tracheophyta</taxon>
        <taxon>Spermatophyta</taxon>
        <taxon>Magnoliopsida</taxon>
        <taxon>eudicotyledons</taxon>
        <taxon>Gunneridae</taxon>
        <taxon>Pentapetalae</taxon>
        <taxon>rosids</taxon>
        <taxon>malvids</taxon>
        <taxon>Myrtales</taxon>
        <taxon>Melastomataceae</taxon>
        <taxon>Melastomatoideae</taxon>
        <taxon>Melastomateae</taxon>
        <taxon>Melastoma</taxon>
    </lineage>
</organism>
<comment type="caution">
    <text evidence="1">The sequence shown here is derived from an EMBL/GenBank/DDBJ whole genome shotgun (WGS) entry which is preliminary data.</text>
</comment>
<accession>A0ACB9SD76</accession>
<protein>
    <submittedName>
        <fullName evidence="1">Uncharacterized protein</fullName>
    </submittedName>
</protein>
<proteinExistence type="predicted"/>
<sequence length="108" mass="11150">MKGCQGMKITPWEHPVAGDCGAVIDRTRTEVNPGIPVVASPDSAETLGDGRRERVGVPGGIIVGIRAGLGAKVEEVEVDSRRVGIGLSGALEVRSDEFVDGGVRDGGQ</sequence>
<dbReference type="Proteomes" id="UP001057402">
    <property type="component" value="Chromosome 1"/>
</dbReference>
<keyword evidence="2" id="KW-1185">Reference proteome</keyword>
<gene>
    <name evidence="1" type="ORF">MLD38_000186</name>
</gene>
<reference evidence="2" key="1">
    <citation type="journal article" date="2023" name="Front. Plant Sci.">
        <title>Chromosomal-level genome assembly of Melastoma candidum provides insights into trichome evolution.</title>
        <authorList>
            <person name="Zhong Y."/>
            <person name="Wu W."/>
            <person name="Sun C."/>
            <person name="Zou P."/>
            <person name="Liu Y."/>
            <person name="Dai S."/>
            <person name="Zhou R."/>
        </authorList>
    </citation>
    <scope>NUCLEOTIDE SEQUENCE [LARGE SCALE GENOMIC DNA]</scope>
</reference>
<evidence type="ECO:0000313" key="1">
    <source>
        <dbReference type="EMBL" id="KAI4387784.1"/>
    </source>
</evidence>
<dbReference type="EMBL" id="CM042880">
    <property type="protein sequence ID" value="KAI4387784.1"/>
    <property type="molecule type" value="Genomic_DNA"/>
</dbReference>